<comment type="caution">
    <text evidence="1">The sequence shown here is derived from an EMBL/GenBank/DDBJ whole genome shotgun (WGS) entry which is preliminary data.</text>
</comment>
<reference evidence="1 2" key="1">
    <citation type="journal article" date="2015" name="Environ. Microbiol.">
        <title>Genome analyses suggest the presence of polyploidy and recent human-driven expansions in eight global populations of the honeybee pathogen Nosema ceranae.</title>
        <authorList>
            <person name="Pelin A."/>
            <person name="Selman M."/>
            <person name="Aris-Brosou S."/>
            <person name="Farinelli L."/>
            <person name="Corradi N."/>
        </authorList>
    </citation>
    <scope>NUCLEOTIDE SEQUENCE [LARGE SCALE GENOMIC DNA]</scope>
    <source>
        <strain evidence="1 2">PA08 1199</strain>
    </source>
</reference>
<proteinExistence type="predicted"/>
<gene>
    <name evidence="1" type="ORF">AAJ76_2370001150</name>
</gene>
<organism evidence="1 2">
    <name type="scientific">Vairimorpha ceranae</name>
    <dbReference type="NCBI Taxonomy" id="40302"/>
    <lineage>
        <taxon>Eukaryota</taxon>
        <taxon>Fungi</taxon>
        <taxon>Fungi incertae sedis</taxon>
        <taxon>Microsporidia</taxon>
        <taxon>Nosematidae</taxon>
        <taxon>Vairimorpha</taxon>
    </lineage>
</organism>
<name>A0A0F9Z780_9MICR</name>
<accession>A0A0F9Z780</accession>
<protein>
    <submittedName>
        <fullName evidence="1">Uncharacterized protein</fullName>
    </submittedName>
</protein>
<evidence type="ECO:0000313" key="2">
    <source>
        <dbReference type="Proteomes" id="UP000034350"/>
    </source>
</evidence>
<dbReference type="GeneID" id="36319661"/>
<evidence type="ECO:0000313" key="1">
    <source>
        <dbReference type="EMBL" id="KKO73774.1"/>
    </source>
</evidence>
<keyword evidence="2" id="KW-1185">Reference proteome</keyword>
<dbReference type="Proteomes" id="UP000034350">
    <property type="component" value="Unassembled WGS sequence"/>
</dbReference>
<dbReference type="EMBL" id="JPQZ01000237">
    <property type="protein sequence ID" value="KKO73774.1"/>
    <property type="molecule type" value="Genomic_DNA"/>
</dbReference>
<dbReference type="VEuPathDB" id="MicrosporidiaDB:AAJ76_2370001150"/>
<dbReference type="RefSeq" id="XP_024329516.1">
    <property type="nucleotide sequence ID" value="XM_024474734.1"/>
</dbReference>
<sequence length="48" mass="5832">MSFYCKINKNIFDLFFIFDVYFWGLIFFCIPSKKPLIVFFSLAKKCFT</sequence>
<dbReference type="AlphaFoldDB" id="A0A0F9Z780"/>